<dbReference type="AlphaFoldDB" id="A0AAU7WCN4"/>
<protein>
    <recommendedName>
        <fullName evidence="2">GNAT family N-acetyltransferase</fullName>
    </recommendedName>
</protein>
<sequence length="94" mass="10477">MTFHIVADTLRLRELDRLDREHAAEIGAEHPMTLLDGSPLPEVRPEAYELISSTFVGGGWYAAIRRGPHPPRRVRGVAGFLVDLALDSARHRPV</sequence>
<organism evidence="1">
    <name type="scientific">Agromyces sp. G08B096</name>
    <dbReference type="NCBI Taxonomy" id="3156399"/>
    <lineage>
        <taxon>Bacteria</taxon>
        <taxon>Bacillati</taxon>
        <taxon>Actinomycetota</taxon>
        <taxon>Actinomycetes</taxon>
        <taxon>Micrococcales</taxon>
        <taxon>Microbacteriaceae</taxon>
        <taxon>Agromyces</taxon>
    </lineage>
</organism>
<reference evidence="1" key="1">
    <citation type="submission" date="2024-05" db="EMBL/GenBank/DDBJ databases">
        <authorList>
            <person name="Yu L."/>
        </authorList>
    </citation>
    <scope>NUCLEOTIDE SEQUENCE</scope>
    <source>
        <strain evidence="1">G08B096</strain>
    </source>
</reference>
<dbReference type="EMBL" id="CP158374">
    <property type="protein sequence ID" value="XBX84084.1"/>
    <property type="molecule type" value="Genomic_DNA"/>
</dbReference>
<proteinExistence type="predicted"/>
<evidence type="ECO:0000313" key="1">
    <source>
        <dbReference type="EMBL" id="XBX84084.1"/>
    </source>
</evidence>
<accession>A0AAU7WCN4</accession>
<gene>
    <name evidence="1" type="ORF">ABIQ69_00325</name>
</gene>
<dbReference type="RefSeq" id="WP_350350085.1">
    <property type="nucleotide sequence ID" value="NZ_CP158374.1"/>
</dbReference>
<evidence type="ECO:0008006" key="2">
    <source>
        <dbReference type="Google" id="ProtNLM"/>
    </source>
</evidence>
<name>A0AAU7WCN4_9MICO</name>